<feature type="signal peptide" evidence="1">
    <location>
        <begin position="1"/>
        <end position="23"/>
    </location>
</feature>
<gene>
    <name evidence="2" type="ORF">M0M42_07415</name>
</gene>
<keyword evidence="3" id="KW-1185">Reference proteome</keyword>
<evidence type="ECO:0000313" key="3">
    <source>
        <dbReference type="Proteomes" id="UP000831189"/>
    </source>
</evidence>
<protein>
    <submittedName>
        <fullName evidence="2">Pilus assembly protein MshP</fullName>
    </submittedName>
</protein>
<accession>A0ABY4KUI1</accession>
<reference evidence="2 3" key="1">
    <citation type="submission" date="2022-04" db="EMBL/GenBank/DDBJ databases">
        <title>Pseudomonas knackmussii B09-2.</title>
        <authorList>
            <person name="Deng Y."/>
        </authorList>
    </citation>
    <scope>NUCLEOTIDE SEQUENCE [LARGE SCALE GENOMIC DNA]</scope>
    <source>
        <strain evidence="2 3">B09-2</strain>
    </source>
</reference>
<organism evidence="2 3">
    <name type="scientific">Pseudomonas knackmussii</name>
    <dbReference type="NCBI Taxonomy" id="65741"/>
    <lineage>
        <taxon>Bacteria</taxon>
        <taxon>Pseudomonadati</taxon>
        <taxon>Pseudomonadota</taxon>
        <taxon>Gammaproteobacteria</taxon>
        <taxon>Pseudomonadales</taxon>
        <taxon>Pseudomonadaceae</taxon>
        <taxon>Pseudomonas</taxon>
    </lineage>
</organism>
<proteinExistence type="predicted"/>
<evidence type="ECO:0000313" key="2">
    <source>
        <dbReference type="EMBL" id="UPQ84209.1"/>
    </source>
</evidence>
<dbReference type="EMBL" id="CP096208">
    <property type="protein sequence ID" value="UPQ84209.1"/>
    <property type="molecule type" value="Genomic_DNA"/>
</dbReference>
<keyword evidence="1" id="KW-0732">Signal</keyword>
<sequence>MFLIIVIAAAIAAMWRMSVTQTATNNMSLQQARAYQAAQAGIEWGIPSALAGVCSEVNAPFTPGGFAELFLVHVSCSEEEGASDLPEERIQNVIFYTITSKAEYSSVGSADYVYRQLAAVVEMP</sequence>
<evidence type="ECO:0000256" key="1">
    <source>
        <dbReference type="SAM" id="SignalP"/>
    </source>
</evidence>
<name>A0ABY4KUI1_9PSED</name>
<feature type="chain" id="PRO_5045425341" evidence="1">
    <location>
        <begin position="24"/>
        <end position="124"/>
    </location>
</feature>
<dbReference type="Proteomes" id="UP000831189">
    <property type="component" value="Chromosome"/>
</dbReference>